<evidence type="ECO:0000313" key="2">
    <source>
        <dbReference type="Proteomes" id="UP000008063"/>
    </source>
</evidence>
<evidence type="ECO:0000313" key="1">
    <source>
        <dbReference type="EMBL" id="EGO02756.1"/>
    </source>
</evidence>
<accession>F8PMC4</accession>
<dbReference type="OMA" id="MENDAPF"/>
<gene>
    <name evidence="1" type="ORF">SERLA73DRAFT_48045</name>
</gene>
<organism evidence="2">
    <name type="scientific">Serpula lacrymans var. lacrymans (strain S7.3)</name>
    <name type="common">Dry rot fungus</name>
    <dbReference type="NCBI Taxonomy" id="936435"/>
    <lineage>
        <taxon>Eukaryota</taxon>
        <taxon>Fungi</taxon>
        <taxon>Dikarya</taxon>
        <taxon>Basidiomycota</taxon>
        <taxon>Agaricomycotina</taxon>
        <taxon>Agaricomycetes</taxon>
        <taxon>Agaricomycetidae</taxon>
        <taxon>Boletales</taxon>
        <taxon>Coniophorineae</taxon>
        <taxon>Serpulaceae</taxon>
        <taxon>Serpula</taxon>
    </lineage>
</organism>
<sequence>MAEHTANYGDRFVLIKGARSSLEKGAKAQYYPLSPPENQEYNSERPTYNLDNLPMRTEEHYWSTINQLNDTTVKNLRAKITRETGISHMPLAAASPAFIHPSFFPIDPFHLLFENIVAFIWDLWTIHSSQSEPTHLSTQKAEMFGKLVASGISTLPPSFCGPVRDPHLKRQSQYKIYEWMASLYWYIIPIGIELGMNSSVLQNFSHLMAIIGFAMTIKARSTEDLTNLHQLIKVFLTDFERIYVGIHPEKISRFQLCIFQLIHVPVHIKWYGSLRLGSQATVERTIGEIGHKIRSKKAPFANLANLIYEKEVKKALLSYYPELQTELGTKKMALFFSKVPIRKREYKPGQSFFIHMQAILSWKKSSFAFDPNMPVHKISELHGHPPSRSHCYFEGNDANLVPIFGEAIAFYEIEGLEGNTQQFVVYHPLVDVHCTLNVWIGKWAKDIKVLPISSIVDIVGIWCYNSRVYVLRKHPGLEWLTEEELEKQKEGTQVED</sequence>
<dbReference type="HOGENOM" id="CLU_538562_0_0_1"/>
<dbReference type="EMBL" id="GL945476">
    <property type="protein sequence ID" value="EGO02756.1"/>
    <property type="molecule type" value="Genomic_DNA"/>
</dbReference>
<dbReference type="AlphaFoldDB" id="F8PMC4"/>
<keyword evidence="2" id="KW-1185">Reference proteome</keyword>
<dbReference type="STRING" id="936435.F8PMC4"/>
<protein>
    <submittedName>
        <fullName evidence="1">Uncharacterized protein</fullName>
    </submittedName>
</protein>
<dbReference type="Proteomes" id="UP000008063">
    <property type="component" value="Unassembled WGS sequence"/>
</dbReference>
<reference evidence="2" key="1">
    <citation type="journal article" date="2011" name="Science">
        <title>The plant cell wall-decomposing machinery underlies the functional diversity of forest fungi.</title>
        <authorList>
            <person name="Eastwood D.C."/>
            <person name="Floudas D."/>
            <person name="Binder M."/>
            <person name="Majcherczyk A."/>
            <person name="Schneider P."/>
            <person name="Aerts A."/>
            <person name="Asiegbu F.O."/>
            <person name="Baker S.E."/>
            <person name="Barry K."/>
            <person name="Bendiksby M."/>
            <person name="Blumentritt M."/>
            <person name="Coutinho P.M."/>
            <person name="Cullen D."/>
            <person name="de Vries R.P."/>
            <person name="Gathman A."/>
            <person name="Goodell B."/>
            <person name="Henrissat B."/>
            <person name="Ihrmark K."/>
            <person name="Kauserud H."/>
            <person name="Kohler A."/>
            <person name="LaButti K."/>
            <person name="Lapidus A."/>
            <person name="Lavin J.L."/>
            <person name="Lee Y.-H."/>
            <person name="Lindquist E."/>
            <person name="Lilly W."/>
            <person name="Lucas S."/>
            <person name="Morin E."/>
            <person name="Murat C."/>
            <person name="Oguiza J.A."/>
            <person name="Park J."/>
            <person name="Pisabarro A.G."/>
            <person name="Riley R."/>
            <person name="Rosling A."/>
            <person name="Salamov A."/>
            <person name="Schmidt O."/>
            <person name="Schmutz J."/>
            <person name="Skrede I."/>
            <person name="Stenlid J."/>
            <person name="Wiebenga A."/>
            <person name="Xie X."/>
            <person name="Kuees U."/>
            <person name="Hibbett D.S."/>
            <person name="Hoffmeister D."/>
            <person name="Hoegberg N."/>
            <person name="Martin F."/>
            <person name="Grigoriev I.V."/>
            <person name="Watkinson S.C."/>
        </authorList>
    </citation>
    <scope>NUCLEOTIDE SEQUENCE [LARGE SCALE GENOMIC DNA]</scope>
    <source>
        <strain evidence="2">strain S7.3</strain>
    </source>
</reference>
<proteinExistence type="predicted"/>
<name>F8PMC4_SERL3</name>
<dbReference type="InParanoid" id="F8PMC4"/>